<evidence type="ECO:0000313" key="1">
    <source>
        <dbReference type="EMBL" id="KAF7572363.1"/>
    </source>
</evidence>
<organism evidence="2 3">
    <name type="scientific">Pyrenophora tritici-repentis</name>
    <dbReference type="NCBI Taxonomy" id="45151"/>
    <lineage>
        <taxon>Eukaryota</taxon>
        <taxon>Fungi</taxon>
        <taxon>Dikarya</taxon>
        <taxon>Ascomycota</taxon>
        <taxon>Pezizomycotina</taxon>
        <taxon>Dothideomycetes</taxon>
        <taxon>Pleosporomycetidae</taxon>
        <taxon>Pleosporales</taxon>
        <taxon>Pleosporineae</taxon>
        <taxon>Pleosporaceae</taxon>
        <taxon>Pyrenophora</taxon>
    </lineage>
</organism>
<dbReference type="PANTHER" id="PTHR39598">
    <property type="entry name" value="AUSTINOL SYNTHESIS PROTEIN F-RELATED"/>
    <property type="match status" value="1"/>
</dbReference>
<name>A0A2W1F5J9_9PLEO</name>
<dbReference type="InterPro" id="IPR050977">
    <property type="entry name" value="Fungal_Meroterpenoid_Isomerase"/>
</dbReference>
<dbReference type="Proteomes" id="UP000249757">
    <property type="component" value="Unassembled WGS sequence"/>
</dbReference>
<comment type="caution">
    <text evidence="2">The sequence shown here is derived from an EMBL/GenBank/DDBJ whole genome shotgun (WGS) entry which is preliminary data.</text>
</comment>
<evidence type="ECO:0000313" key="2">
    <source>
        <dbReference type="EMBL" id="KAI1516768.1"/>
    </source>
</evidence>
<accession>A0A2W1F5J9</accession>
<keyword evidence="3" id="KW-1185">Reference proteome</keyword>
<dbReference type="AlphaFoldDB" id="A0A2W1F5J9"/>
<dbReference type="EMBL" id="NQIK02000004">
    <property type="protein sequence ID" value="KAF7572363.1"/>
    <property type="molecule type" value="Genomic_DNA"/>
</dbReference>
<evidence type="ECO:0000313" key="3">
    <source>
        <dbReference type="Proteomes" id="UP000249757"/>
    </source>
</evidence>
<reference evidence="2" key="3">
    <citation type="journal article" date="2022" name="bioRxiv">
        <title>A global pangenome for the wheat fungal pathogen Pyrenophora tritici-repentis and prediction of effector protein structural homology.</title>
        <authorList>
            <person name="Moolhuijzen P."/>
            <person name="See P.T."/>
            <person name="Shi G."/>
            <person name="Powell H.R."/>
            <person name="Cockram J."/>
            <person name="Jorgensen L.N."/>
            <person name="Benslimane H."/>
            <person name="Strelkov S.E."/>
            <person name="Turner J."/>
            <person name="Liu Z."/>
            <person name="Moffat C.S."/>
        </authorList>
    </citation>
    <scope>NUCLEOTIDE SEQUENCE</scope>
    <source>
        <strain evidence="2">86-124</strain>
    </source>
</reference>
<dbReference type="SUPFAM" id="SSF54427">
    <property type="entry name" value="NTF2-like"/>
    <property type="match status" value="1"/>
</dbReference>
<dbReference type="InterPro" id="IPR032710">
    <property type="entry name" value="NTF2-like_dom_sf"/>
</dbReference>
<dbReference type="OrthoDB" id="3758478at2759"/>
<reference evidence="3" key="4">
    <citation type="journal article" date="2022" name="Microb. Genom.">
        <title>A global pangenome for the wheat fungal pathogen Pyrenophora tritici-repentis and prediction of effector protein structural homology.</title>
        <authorList>
            <person name="Moolhuijzen P.M."/>
            <person name="See P.T."/>
            <person name="Shi G."/>
            <person name="Powell H.R."/>
            <person name="Cockram J."/>
            <person name="Jorgensen L.N."/>
            <person name="Benslimane H."/>
            <person name="Strelkov S.E."/>
            <person name="Turner J."/>
            <person name="Liu Z."/>
            <person name="Moffat C.S."/>
        </authorList>
    </citation>
    <scope>NUCLEOTIDE SEQUENCE [LARGE SCALE GENOMIC DNA]</scope>
</reference>
<reference evidence="1" key="1">
    <citation type="journal article" date="2018" name="BMC Genomics">
        <title>Comparative genomics of the wheat fungal pathogen Pyrenophora tritici-repentis reveals chromosomal variations and genome plasticity.</title>
        <authorList>
            <person name="Moolhuijzen P."/>
            <person name="See P.T."/>
            <person name="Hane J.K."/>
            <person name="Shi G."/>
            <person name="Liu Z."/>
            <person name="Oliver R.P."/>
            <person name="Moffat C.S."/>
        </authorList>
    </citation>
    <scope>NUCLEOTIDE SEQUENCE [LARGE SCALE GENOMIC DNA]</scope>
    <source>
        <strain evidence="1">M4</strain>
    </source>
</reference>
<proteinExistence type="predicted"/>
<reference evidence="2" key="2">
    <citation type="submission" date="2021-05" db="EMBL/GenBank/DDBJ databases">
        <authorList>
            <person name="Moolhuijzen P.M."/>
            <person name="Moffat C.S."/>
        </authorList>
    </citation>
    <scope>NUCLEOTIDE SEQUENCE</scope>
    <source>
        <strain evidence="2">86-124</strain>
    </source>
</reference>
<sequence length="141" mass="15757">MSTLAAQKATTQAVIDAYNAWDIEKILAVRAPDCTTRVLPASMGRPNMSNSEYRERMNQVMSCFRKFTLTIHEEVHDADAHKCMMHLSSTSETDIGPYTNEYALILHLTDDGKQVIKFLEFVDSAYSTKFFAALAEAGLGK</sequence>
<gene>
    <name evidence="2" type="ORF">Ptr86124_003705</name>
    <name evidence="1" type="ORF">PtrM4_098630</name>
</gene>
<dbReference type="PANTHER" id="PTHR39598:SF1">
    <property type="entry name" value="AUSTINOID BIOSYNTHESIS CLUSTERS PROTEIN F-RELATED"/>
    <property type="match status" value="1"/>
</dbReference>
<dbReference type="Proteomes" id="UP000245464">
    <property type="component" value="Chromosome 4"/>
</dbReference>
<protein>
    <submittedName>
        <fullName evidence="1">SnoaL-2 domain containing protein</fullName>
    </submittedName>
</protein>
<dbReference type="EMBL" id="NRDI02000004">
    <property type="protein sequence ID" value="KAI1516768.1"/>
    <property type="molecule type" value="Genomic_DNA"/>
</dbReference>
<dbReference type="Gene3D" id="3.10.450.50">
    <property type="match status" value="1"/>
</dbReference>